<sequence length="912" mass="101329">MSLDGSETYRWFSEGHDDPLELLGAADPALLKMVQDGIDCRRSRRSGPLGADVVNMACGLILWAVSQEIRLGQEAARGVAALFSAPDPGASIRRYGERIASAASIGPELAGVLASGMPAVLKYGDAGDLSLWEKTVAALLTKGTYALYGPLTTIGLLYERSDPAAARASMRLFQTVFGQELTYNRSRHLLHVICRSIERMKPAKCAFQTAEAIRIAETDTDLLDPFFEGLEVGLHRLNASGLHAFVDAAIEQQKAASDASCPAFLSLSSGSARARFEDLLVAATWDGLKDRLRRYVKARAPRPMTLAAIDETIRRRVESDPERLVFSGSDTIYVAEEIDEAASRAGNEALYHMLVRLELGFHEFGTYDFDWIAFAGAGSLEAEPLEIGSKRSDLEVFFERFDHPDVAEELFSLLELARIRFHSDRLYPGIFLRARPILAEKLDRVAAEHPEGPAGRLYRFLVLRENSRQPLGFDLPQEPTALFAEDATVERTAWLTVQLYPAFKRSWDRPFVFPYGWKPSPKHIGQPRSPLERLSERLQRILLRQGTVMKRSDLRQWLEKAKPLSDGGQSGQRADAADFGESSLDARLQAAFCSIVRSEAGLVEDPPQDAAEGEVFWYPEWDERTSDYLSAHVRVIVRQMGQGDVERYASALARYAGLVGGIRRAFETMRPQGIDIRRGWMEGDTFDYPLLIDWAVSRKAGTEGPERLYVQRIKSKRNVAVLLLVDLSRSTAHPVEGHPEGSSVLDVEKDAVVLLCEALATVGDRFAIAGFSGNGRHCVEYSRIKRFEESLDKTVQGRIGGMRSYRSTRMGAAIRHAAVELAAQDAAVRLMVVLGDGFPNDVDYKREYAVSDTRKAVQEARSKGIHVHAVTVNIAADPLLDEMYGWNRHTVISDVTELPEKLVRIYSRLTKA</sequence>
<gene>
    <name evidence="2" type="ORF">ENS29_06665</name>
</gene>
<dbReference type="Gene3D" id="3.40.50.410">
    <property type="entry name" value="von Willebrand factor, type A domain"/>
    <property type="match status" value="1"/>
</dbReference>
<dbReference type="SUPFAM" id="SSF53300">
    <property type="entry name" value="vWA-like"/>
    <property type="match status" value="1"/>
</dbReference>
<dbReference type="PROSITE" id="PS50234">
    <property type="entry name" value="VWFA"/>
    <property type="match status" value="1"/>
</dbReference>
<dbReference type="EMBL" id="DSUH01000154">
    <property type="protein sequence ID" value="HGU32520.1"/>
    <property type="molecule type" value="Genomic_DNA"/>
</dbReference>
<proteinExistence type="predicted"/>
<feature type="domain" description="VWFA" evidence="1">
    <location>
        <begin position="720"/>
        <end position="909"/>
    </location>
</feature>
<dbReference type="InterPro" id="IPR051928">
    <property type="entry name" value="NorD/CobT"/>
</dbReference>
<dbReference type="CDD" id="cd01454">
    <property type="entry name" value="vWA_norD_type"/>
    <property type="match status" value="1"/>
</dbReference>
<protein>
    <submittedName>
        <fullName evidence="2">VWA domain-containing protein</fullName>
    </submittedName>
</protein>
<dbReference type="SMART" id="SM00327">
    <property type="entry name" value="VWA"/>
    <property type="match status" value="1"/>
</dbReference>
<reference evidence="2" key="1">
    <citation type="journal article" date="2020" name="mSystems">
        <title>Genome- and Community-Level Interaction Insights into Carbon Utilization and Element Cycling Functions of Hydrothermarchaeota in Hydrothermal Sediment.</title>
        <authorList>
            <person name="Zhou Z."/>
            <person name="Liu Y."/>
            <person name="Xu W."/>
            <person name="Pan J."/>
            <person name="Luo Z.H."/>
            <person name="Li M."/>
        </authorList>
    </citation>
    <scope>NUCLEOTIDE SEQUENCE [LARGE SCALE GENOMIC DNA]</scope>
    <source>
        <strain evidence="2">SpSt-477</strain>
    </source>
</reference>
<evidence type="ECO:0000259" key="1">
    <source>
        <dbReference type="PROSITE" id="PS50234"/>
    </source>
</evidence>
<evidence type="ECO:0000313" key="2">
    <source>
        <dbReference type="EMBL" id="HGU32520.1"/>
    </source>
</evidence>
<name>A0A7C4MM06_9BACT</name>
<comment type="caution">
    <text evidence="2">The sequence shown here is derived from an EMBL/GenBank/DDBJ whole genome shotgun (WGS) entry which is preliminary data.</text>
</comment>
<accession>A0A7C4MM06</accession>
<dbReference type="PANTHER" id="PTHR41248">
    <property type="entry name" value="NORD PROTEIN"/>
    <property type="match status" value="1"/>
</dbReference>
<dbReference type="InterPro" id="IPR036465">
    <property type="entry name" value="vWFA_dom_sf"/>
</dbReference>
<dbReference type="InterPro" id="IPR002035">
    <property type="entry name" value="VWF_A"/>
</dbReference>
<dbReference type="Pfam" id="PF00092">
    <property type="entry name" value="VWA"/>
    <property type="match status" value="1"/>
</dbReference>
<dbReference type="PANTHER" id="PTHR41248:SF1">
    <property type="entry name" value="NORD PROTEIN"/>
    <property type="match status" value="1"/>
</dbReference>
<organism evidence="2">
    <name type="scientific">Desulfatirhabdium butyrativorans</name>
    <dbReference type="NCBI Taxonomy" id="340467"/>
    <lineage>
        <taxon>Bacteria</taxon>
        <taxon>Pseudomonadati</taxon>
        <taxon>Thermodesulfobacteriota</taxon>
        <taxon>Desulfobacteria</taxon>
        <taxon>Desulfobacterales</taxon>
        <taxon>Desulfatirhabdiaceae</taxon>
        <taxon>Desulfatirhabdium</taxon>
    </lineage>
</organism>
<dbReference type="AlphaFoldDB" id="A0A7C4MM06"/>